<accession>A0A426ZHM5</accession>
<proteinExistence type="predicted"/>
<feature type="region of interest" description="Disordered" evidence="1">
    <location>
        <begin position="143"/>
        <end position="172"/>
    </location>
</feature>
<sequence>MSPLDLRPPLLIRLEPSYTLRAGFYSNDCGEFVHEALILFIAYHTVAPDHVVQGHCDEAHAVLPATGGCRPCPPYPCQVGRTTADPSMLMSDRLQHIGLATSAGLLSEGAGTWQPGQHPSYHSPAPSQKTFSRFLIRVPKMRSYNEPSDGSEVRLVSDPNEHEHKSWGFGREDELGTNLGDLAERVTSGTNPWDLAERVNSGTNPGDLDERMDSGTNPEDLTERVNLGTNPGDLVERVNSGTNPRDLAQRVNSGTNLGDLAEKVNSGTNPGNLAKKVNSGTNPRDLVERVNSGINLRDLAERGLVFSIRVISSLGSGGVSLFDPEASPSGASSGPPSLVNVRALRDLEVMKADHDLDTTVTKGSLVVIRERYSIPTEYGLHVPPPG</sequence>
<name>A0A426ZHM5_ENSVE</name>
<evidence type="ECO:0000256" key="1">
    <source>
        <dbReference type="SAM" id="MobiDB-lite"/>
    </source>
</evidence>
<evidence type="ECO:0000313" key="3">
    <source>
        <dbReference type="Proteomes" id="UP000287651"/>
    </source>
</evidence>
<evidence type="ECO:0000313" key="2">
    <source>
        <dbReference type="EMBL" id="RRT63468.1"/>
    </source>
</evidence>
<feature type="region of interest" description="Disordered" evidence="1">
    <location>
        <begin position="198"/>
        <end position="218"/>
    </location>
</feature>
<dbReference type="AlphaFoldDB" id="A0A426ZHM5"/>
<dbReference type="Proteomes" id="UP000287651">
    <property type="component" value="Unassembled WGS sequence"/>
</dbReference>
<protein>
    <submittedName>
        <fullName evidence="2">Uncharacterized protein</fullName>
    </submittedName>
</protein>
<organism evidence="2 3">
    <name type="scientific">Ensete ventricosum</name>
    <name type="common">Abyssinian banana</name>
    <name type="synonym">Musa ensete</name>
    <dbReference type="NCBI Taxonomy" id="4639"/>
    <lineage>
        <taxon>Eukaryota</taxon>
        <taxon>Viridiplantae</taxon>
        <taxon>Streptophyta</taxon>
        <taxon>Embryophyta</taxon>
        <taxon>Tracheophyta</taxon>
        <taxon>Spermatophyta</taxon>
        <taxon>Magnoliopsida</taxon>
        <taxon>Liliopsida</taxon>
        <taxon>Zingiberales</taxon>
        <taxon>Musaceae</taxon>
        <taxon>Ensete</taxon>
    </lineage>
</organism>
<comment type="caution">
    <text evidence="2">The sequence shown here is derived from an EMBL/GenBank/DDBJ whole genome shotgun (WGS) entry which is preliminary data.</text>
</comment>
<feature type="compositionally biased region" description="Basic and acidic residues" evidence="1">
    <location>
        <begin position="159"/>
        <end position="172"/>
    </location>
</feature>
<reference evidence="2 3" key="1">
    <citation type="journal article" date="2014" name="Agronomy (Basel)">
        <title>A Draft Genome Sequence for Ensete ventricosum, the Drought-Tolerant Tree Against Hunger.</title>
        <authorList>
            <person name="Harrison J."/>
            <person name="Moore K.A."/>
            <person name="Paszkiewicz K."/>
            <person name="Jones T."/>
            <person name="Grant M."/>
            <person name="Ambacheew D."/>
            <person name="Muzemil S."/>
            <person name="Studholme D.J."/>
        </authorList>
    </citation>
    <scope>NUCLEOTIDE SEQUENCE [LARGE SCALE GENOMIC DNA]</scope>
</reference>
<dbReference type="EMBL" id="AMZH03006584">
    <property type="protein sequence ID" value="RRT63468.1"/>
    <property type="molecule type" value="Genomic_DNA"/>
</dbReference>
<gene>
    <name evidence="2" type="ORF">B296_00005763</name>
</gene>